<name>A0A7G1L1E0_9NOCA</name>
<dbReference type="KEGG" id="nwl:NWFMUON74_69560"/>
<sequence length="80" mass="8785">MRRTPVGEPSGEGRPYWMNAYTRIAPKALAASIDARYSGQRVRMVCLTASKGADTRTNLAFHAGAVPRARVPVRLGSRRE</sequence>
<dbReference type="EMBL" id="AP023396">
    <property type="protein sequence ID" value="BCK59184.1"/>
    <property type="molecule type" value="Genomic_DNA"/>
</dbReference>
<organism evidence="1 2">
    <name type="scientific">Nocardia wallacei</name>
    <dbReference type="NCBI Taxonomy" id="480035"/>
    <lineage>
        <taxon>Bacteria</taxon>
        <taxon>Bacillati</taxon>
        <taxon>Actinomycetota</taxon>
        <taxon>Actinomycetes</taxon>
        <taxon>Mycobacteriales</taxon>
        <taxon>Nocardiaceae</taxon>
        <taxon>Nocardia</taxon>
    </lineage>
</organism>
<dbReference type="Proteomes" id="UP000516173">
    <property type="component" value="Chromosome"/>
</dbReference>
<reference evidence="1 2" key="1">
    <citation type="submission" date="2020-08" db="EMBL/GenBank/DDBJ databases">
        <title>Genome Sequencing of Nocardia wallacei strain FMUON74 and assembly.</title>
        <authorList>
            <person name="Toyokawa M."/>
            <person name="Uesaka K."/>
        </authorList>
    </citation>
    <scope>NUCLEOTIDE SEQUENCE [LARGE SCALE GENOMIC DNA]</scope>
    <source>
        <strain evidence="1 2">FMUON74</strain>
    </source>
</reference>
<protein>
    <submittedName>
        <fullName evidence="1">Uncharacterized protein</fullName>
    </submittedName>
</protein>
<dbReference type="AlphaFoldDB" id="A0A7G1L1E0"/>
<proteinExistence type="predicted"/>
<evidence type="ECO:0000313" key="2">
    <source>
        <dbReference type="Proteomes" id="UP000516173"/>
    </source>
</evidence>
<gene>
    <name evidence="1" type="ORF">NWFMUON74_69560</name>
</gene>
<evidence type="ECO:0000313" key="1">
    <source>
        <dbReference type="EMBL" id="BCK59184.1"/>
    </source>
</evidence>
<keyword evidence="2" id="KW-1185">Reference proteome</keyword>
<accession>A0A7G1L1E0</accession>